<reference evidence="1 2" key="1">
    <citation type="submission" date="2020-11" db="EMBL/GenBank/DDBJ databases">
        <authorList>
            <person name="Kim M.K."/>
        </authorList>
    </citation>
    <scope>NUCLEOTIDE SEQUENCE [LARGE SCALE GENOMIC DNA]</scope>
    <source>
        <strain evidence="1 2">BT683</strain>
    </source>
</reference>
<sequence length="225" mass="26337">MVEYACTKLAQELGIPAGWLRVYKLEIGVNIETPTSPEPFLNSLLHHKRKPFWPISPPRNANRPFQFEATYREYRIKFYDKAAYDRSKGYLPKTYQPLMRFELVLSSRRRLLGIVKRPYLTLADLASPDLLRLFSNYLSEQWGLVHRKMPARFVGRTLQEAILLHAVHVPEVWADTKPTTPPSTFSYYRRKCDRLWKHFQVQAGPNIFDALFTESLHKLSPCVVE</sequence>
<evidence type="ECO:0000313" key="2">
    <source>
        <dbReference type="Proteomes" id="UP000597617"/>
    </source>
</evidence>
<name>A0ABS0IJ58_9BACT</name>
<evidence type="ECO:0000313" key="1">
    <source>
        <dbReference type="EMBL" id="MBF9238390.1"/>
    </source>
</evidence>
<dbReference type="RefSeq" id="WP_196282750.1">
    <property type="nucleotide sequence ID" value="NZ_JADQDQ010000005.1"/>
</dbReference>
<organism evidence="1 2">
    <name type="scientific">Hymenobacter jeongseonensis</name>
    <dbReference type="NCBI Taxonomy" id="2791027"/>
    <lineage>
        <taxon>Bacteria</taxon>
        <taxon>Pseudomonadati</taxon>
        <taxon>Bacteroidota</taxon>
        <taxon>Cytophagia</taxon>
        <taxon>Cytophagales</taxon>
        <taxon>Hymenobacteraceae</taxon>
        <taxon>Hymenobacter</taxon>
    </lineage>
</organism>
<keyword evidence="2" id="KW-1185">Reference proteome</keyword>
<comment type="caution">
    <text evidence="1">The sequence shown here is derived from an EMBL/GenBank/DDBJ whole genome shotgun (WGS) entry which is preliminary data.</text>
</comment>
<dbReference type="Proteomes" id="UP000597617">
    <property type="component" value="Unassembled WGS sequence"/>
</dbReference>
<proteinExistence type="predicted"/>
<accession>A0ABS0IJ58</accession>
<gene>
    <name evidence="1" type="ORF">I2I05_13375</name>
</gene>
<protein>
    <submittedName>
        <fullName evidence="1">Uncharacterized protein</fullName>
    </submittedName>
</protein>
<dbReference type="EMBL" id="JADQDQ010000005">
    <property type="protein sequence ID" value="MBF9238390.1"/>
    <property type="molecule type" value="Genomic_DNA"/>
</dbReference>